<keyword evidence="5" id="KW-0408">Iron</keyword>
<reference evidence="13" key="2">
    <citation type="submission" date="2020-09" db="EMBL/GenBank/DDBJ databases">
        <authorList>
            <person name="Sun Q."/>
            <person name="Ohkuma M."/>
        </authorList>
    </citation>
    <scope>NUCLEOTIDE SEQUENCE</scope>
    <source>
        <strain evidence="13">JCM 19831</strain>
    </source>
</reference>
<dbReference type="GO" id="GO:0051537">
    <property type="term" value="F:2 iron, 2 sulfur cluster binding"/>
    <property type="evidence" value="ECO:0007669"/>
    <property type="project" value="UniProtKB-KW"/>
</dbReference>
<dbReference type="AlphaFoldDB" id="A0A917U902"/>
<dbReference type="GO" id="GO:0004497">
    <property type="term" value="F:monooxygenase activity"/>
    <property type="evidence" value="ECO:0007669"/>
    <property type="project" value="UniProtKB-ARBA"/>
</dbReference>
<evidence type="ECO:0000256" key="1">
    <source>
        <dbReference type="ARBA" id="ARBA00002494"/>
    </source>
</evidence>
<keyword evidence="3" id="KW-0001">2Fe-2S</keyword>
<evidence type="ECO:0000256" key="9">
    <source>
        <dbReference type="ARBA" id="ARBA00034078"/>
    </source>
</evidence>
<proteinExistence type="predicted"/>
<comment type="caution">
    <text evidence="13">The sequence shown here is derived from an EMBL/GenBank/DDBJ whole genome shotgun (WGS) entry which is preliminary data.</text>
</comment>
<dbReference type="Proteomes" id="UP000642070">
    <property type="component" value="Unassembled WGS sequence"/>
</dbReference>
<dbReference type="PANTHER" id="PTHR10134">
    <property type="entry name" value="CYTOCHROME B-C1 COMPLEX SUBUNIT RIESKE, MITOCHONDRIAL"/>
    <property type="match status" value="1"/>
</dbReference>
<evidence type="ECO:0000256" key="2">
    <source>
        <dbReference type="ARBA" id="ARBA00015816"/>
    </source>
</evidence>
<dbReference type="GO" id="GO:0016020">
    <property type="term" value="C:membrane"/>
    <property type="evidence" value="ECO:0007669"/>
    <property type="project" value="InterPro"/>
</dbReference>
<dbReference type="InterPro" id="IPR005805">
    <property type="entry name" value="Rieske_Fe-S_prot_C"/>
</dbReference>
<evidence type="ECO:0000256" key="6">
    <source>
        <dbReference type="ARBA" id="ARBA00023014"/>
    </source>
</evidence>
<keyword evidence="14" id="KW-1185">Reference proteome</keyword>
<feature type="signal peptide" evidence="11">
    <location>
        <begin position="1"/>
        <end position="24"/>
    </location>
</feature>
<protein>
    <recommendedName>
        <fullName evidence="2">Cytochrome bc1 complex Rieske iron-sulfur subunit</fullName>
    </recommendedName>
    <alternativeName>
        <fullName evidence="8">Cytochrome bc1 reductase complex subunit QcrA</fullName>
    </alternativeName>
</protein>
<dbReference type="PRINTS" id="PR00162">
    <property type="entry name" value="RIESKE"/>
</dbReference>
<feature type="chain" id="PRO_5038766960" description="Cytochrome bc1 complex Rieske iron-sulfur subunit" evidence="11">
    <location>
        <begin position="25"/>
        <end position="159"/>
    </location>
</feature>
<dbReference type="GO" id="GO:0046872">
    <property type="term" value="F:metal ion binding"/>
    <property type="evidence" value="ECO:0007669"/>
    <property type="project" value="UniProtKB-KW"/>
</dbReference>
<evidence type="ECO:0000256" key="8">
    <source>
        <dbReference type="ARBA" id="ARBA00029586"/>
    </source>
</evidence>
<evidence type="ECO:0000256" key="10">
    <source>
        <dbReference type="SAM" id="MobiDB-lite"/>
    </source>
</evidence>
<evidence type="ECO:0000256" key="7">
    <source>
        <dbReference type="ARBA" id="ARBA00023157"/>
    </source>
</evidence>
<evidence type="ECO:0000256" key="11">
    <source>
        <dbReference type="SAM" id="SignalP"/>
    </source>
</evidence>
<dbReference type="GO" id="GO:0016705">
    <property type="term" value="F:oxidoreductase activity, acting on paired donors, with incorporation or reduction of molecular oxygen"/>
    <property type="evidence" value="ECO:0007669"/>
    <property type="project" value="UniProtKB-ARBA"/>
</dbReference>
<dbReference type="InterPro" id="IPR017941">
    <property type="entry name" value="Rieske_2Fe-2S"/>
</dbReference>
<sequence>MGGANRRTMLMGAGAVGISAAVTACGGAAEPANPLTQPAQPAQPATNPEPAGAAAPAQGGAALAKVADVPVGGGLVLPDQEIVLTQPVKGEIKGFTSSCTHYGCTVSGVKGGTINCACHGSKFAVADGAVVNGPATGALPEVAIRVEGSDIFRATPSGM</sequence>
<dbReference type="InterPro" id="IPR006311">
    <property type="entry name" value="TAT_signal"/>
</dbReference>
<feature type="region of interest" description="Disordered" evidence="10">
    <location>
        <begin position="32"/>
        <end position="57"/>
    </location>
</feature>
<feature type="domain" description="Rieske" evidence="12">
    <location>
        <begin position="61"/>
        <end position="153"/>
    </location>
</feature>
<evidence type="ECO:0000313" key="14">
    <source>
        <dbReference type="Proteomes" id="UP000642070"/>
    </source>
</evidence>
<dbReference type="InterPro" id="IPR014349">
    <property type="entry name" value="Rieske_Fe-S_prot"/>
</dbReference>
<name>A0A917U902_9ACTN</name>
<evidence type="ECO:0000313" key="13">
    <source>
        <dbReference type="EMBL" id="GGM63472.1"/>
    </source>
</evidence>
<dbReference type="FunFam" id="2.102.10.10:FF:000016">
    <property type="entry name" value="Nitrite reductase/ring-hydroxylating ferredoxin subunit"/>
    <property type="match status" value="1"/>
</dbReference>
<keyword evidence="11" id="KW-0732">Signal</keyword>
<dbReference type="Pfam" id="PF00355">
    <property type="entry name" value="Rieske"/>
    <property type="match status" value="1"/>
</dbReference>
<evidence type="ECO:0000256" key="5">
    <source>
        <dbReference type="ARBA" id="ARBA00023004"/>
    </source>
</evidence>
<keyword evidence="6" id="KW-0411">Iron-sulfur</keyword>
<evidence type="ECO:0000259" key="12">
    <source>
        <dbReference type="PROSITE" id="PS51296"/>
    </source>
</evidence>
<evidence type="ECO:0000256" key="4">
    <source>
        <dbReference type="ARBA" id="ARBA00022723"/>
    </source>
</evidence>
<reference evidence="13" key="1">
    <citation type="journal article" date="2014" name="Int. J. Syst. Evol. Microbiol.">
        <title>Complete genome sequence of Corynebacterium casei LMG S-19264T (=DSM 44701T), isolated from a smear-ripened cheese.</title>
        <authorList>
            <consortium name="US DOE Joint Genome Institute (JGI-PGF)"/>
            <person name="Walter F."/>
            <person name="Albersmeier A."/>
            <person name="Kalinowski J."/>
            <person name="Ruckert C."/>
        </authorList>
    </citation>
    <scope>NUCLEOTIDE SEQUENCE</scope>
    <source>
        <strain evidence="13">JCM 19831</strain>
    </source>
</reference>
<dbReference type="PROSITE" id="PS51318">
    <property type="entry name" value="TAT"/>
    <property type="match status" value="1"/>
</dbReference>
<keyword evidence="7" id="KW-1015">Disulfide bond</keyword>
<dbReference type="CDD" id="cd03467">
    <property type="entry name" value="Rieske"/>
    <property type="match status" value="1"/>
</dbReference>
<organism evidence="13 14">
    <name type="scientific">Dactylosporangium sucinum</name>
    <dbReference type="NCBI Taxonomy" id="1424081"/>
    <lineage>
        <taxon>Bacteria</taxon>
        <taxon>Bacillati</taxon>
        <taxon>Actinomycetota</taxon>
        <taxon>Actinomycetes</taxon>
        <taxon>Micromonosporales</taxon>
        <taxon>Micromonosporaceae</taxon>
        <taxon>Dactylosporangium</taxon>
    </lineage>
</organism>
<dbReference type="InterPro" id="IPR036922">
    <property type="entry name" value="Rieske_2Fe-2S_sf"/>
</dbReference>
<comment type="cofactor">
    <cofactor evidence="9">
        <name>[2Fe-2S] cluster</name>
        <dbReference type="ChEBI" id="CHEBI:190135"/>
    </cofactor>
</comment>
<keyword evidence="4" id="KW-0479">Metal-binding</keyword>
<evidence type="ECO:0000256" key="3">
    <source>
        <dbReference type="ARBA" id="ARBA00022714"/>
    </source>
</evidence>
<gene>
    <name evidence="13" type="ORF">GCM10007977_076360</name>
</gene>
<accession>A0A917U902</accession>
<dbReference type="Gene3D" id="2.102.10.10">
    <property type="entry name" value="Rieske [2Fe-2S] iron-sulphur domain"/>
    <property type="match status" value="1"/>
</dbReference>
<dbReference type="SUPFAM" id="SSF50022">
    <property type="entry name" value="ISP domain"/>
    <property type="match status" value="1"/>
</dbReference>
<dbReference type="PROSITE" id="PS51257">
    <property type="entry name" value="PROKAR_LIPOPROTEIN"/>
    <property type="match status" value="1"/>
</dbReference>
<comment type="function">
    <text evidence="1">Iron-sulfur subunit of the cytochrome bc1 complex, an essential component of the respiratory electron transport chain required for ATP synthesis. The bc1 complex catalyzes the oxidation of menaquinol and the reduction of cytochrome c in the respiratory chain. The bc1 complex operates through a Q-cycle mechanism that couples electron transfer to generation of the proton gradient that drives ATP synthesis.</text>
</comment>
<dbReference type="PROSITE" id="PS51296">
    <property type="entry name" value="RIESKE"/>
    <property type="match status" value="1"/>
</dbReference>
<dbReference type="EMBL" id="BMPI01000048">
    <property type="protein sequence ID" value="GGM63472.1"/>
    <property type="molecule type" value="Genomic_DNA"/>
</dbReference>